<evidence type="ECO:0000256" key="1">
    <source>
        <dbReference type="SAM" id="MobiDB-lite"/>
    </source>
</evidence>
<feature type="compositionally biased region" description="Pro residues" evidence="1">
    <location>
        <begin position="52"/>
        <end position="71"/>
    </location>
</feature>
<feature type="compositionally biased region" description="Low complexity" evidence="1">
    <location>
        <begin position="72"/>
        <end position="96"/>
    </location>
</feature>
<feature type="region of interest" description="Disordered" evidence="1">
    <location>
        <begin position="1"/>
        <end position="96"/>
    </location>
</feature>
<keyword evidence="4" id="KW-1185">Reference proteome</keyword>
<name>A0ABZ2PPM8_9NOCA</name>
<feature type="transmembrane region" description="Helical" evidence="2">
    <location>
        <begin position="120"/>
        <end position="149"/>
    </location>
</feature>
<evidence type="ECO:0000256" key="2">
    <source>
        <dbReference type="SAM" id="Phobius"/>
    </source>
</evidence>
<feature type="transmembrane region" description="Helical" evidence="2">
    <location>
        <begin position="169"/>
        <end position="190"/>
    </location>
</feature>
<organism evidence="3 4">
    <name type="scientific">Rhodococcus sovatensis</name>
    <dbReference type="NCBI Taxonomy" id="1805840"/>
    <lineage>
        <taxon>Bacteria</taxon>
        <taxon>Bacillati</taxon>
        <taxon>Actinomycetota</taxon>
        <taxon>Actinomycetes</taxon>
        <taxon>Mycobacteriales</taxon>
        <taxon>Nocardiaceae</taxon>
        <taxon>Rhodococcus</taxon>
    </lineage>
</organism>
<accession>A0ABZ2PPM8</accession>
<keyword evidence="2" id="KW-0812">Transmembrane</keyword>
<keyword evidence="2" id="KW-1133">Transmembrane helix</keyword>
<protein>
    <recommendedName>
        <fullName evidence="5">Integral membrane protein</fullName>
    </recommendedName>
</protein>
<feature type="transmembrane region" description="Helical" evidence="2">
    <location>
        <begin position="236"/>
        <end position="257"/>
    </location>
</feature>
<reference evidence="3 4" key="1">
    <citation type="submission" date="2024-03" db="EMBL/GenBank/DDBJ databases">
        <title>Natural products discovery in diverse microorganisms through a two-stage MS feature dereplication strategy.</title>
        <authorList>
            <person name="Zhang R."/>
        </authorList>
    </citation>
    <scope>NUCLEOTIDE SEQUENCE [LARGE SCALE GENOMIC DNA]</scope>
    <source>
        <strain evidence="3 4">18930</strain>
    </source>
</reference>
<dbReference type="EMBL" id="CP147846">
    <property type="protein sequence ID" value="WXG70842.1"/>
    <property type="molecule type" value="Genomic_DNA"/>
</dbReference>
<evidence type="ECO:0000313" key="4">
    <source>
        <dbReference type="Proteomes" id="UP001432000"/>
    </source>
</evidence>
<feature type="compositionally biased region" description="Low complexity" evidence="1">
    <location>
        <begin position="31"/>
        <end position="51"/>
    </location>
</feature>
<feature type="compositionally biased region" description="Polar residues" evidence="1">
    <location>
        <begin position="1"/>
        <end position="18"/>
    </location>
</feature>
<evidence type="ECO:0000313" key="3">
    <source>
        <dbReference type="EMBL" id="WXG70842.1"/>
    </source>
</evidence>
<feature type="transmembrane region" description="Helical" evidence="2">
    <location>
        <begin position="282"/>
        <end position="305"/>
    </location>
</feature>
<dbReference type="RefSeq" id="WP_338892505.1">
    <property type="nucleotide sequence ID" value="NZ_CP147846.1"/>
</dbReference>
<dbReference type="Proteomes" id="UP001432000">
    <property type="component" value="Chromosome"/>
</dbReference>
<gene>
    <name evidence="3" type="ORF">WDS16_10275</name>
</gene>
<evidence type="ECO:0008006" key="5">
    <source>
        <dbReference type="Google" id="ProtNLM"/>
    </source>
</evidence>
<feature type="transmembrane region" description="Helical" evidence="2">
    <location>
        <begin position="210"/>
        <end position="230"/>
    </location>
</feature>
<sequence length="330" mass="34274">MLNDHSSGGSGHNPQQNSPDHRPEPYPPAPGAGQPQGPYGPRAEHPYQQGGYPPPPGNYPPPPGSFPPPGGYPSYPQGYGQFPPGPQQYGSQQYGPQPTTLSVGAALTYGWKKFVANIGVWLAFMALFGGVLVAFYIIAVAVVLTTLIASENIEDSTFASAGDGTGFSVGTVVMTFVAGILGFLASAVLIRGALLEIDGVRPGFGEFWRLPNIGQLALFAVVTAVISGVVNTVDPFVSLAISLVLGIAIWFAVQFILDRGMSAWSAVVANVRLLGSSPGQLALLYLALIGINLVGAVLCGIGLIFTVPVTMIATTYAYRVLTGGTVSPAT</sequence>
<keyword evidence="2" id="KW-0472">Membrane</keyword>
<proteinExistence type="predicted"/>